<dbReference type="GO" id="GO:0035869">
    <property type="term" value="C:ciliary transition zone"/>
    <property type="evidence" value="ECO:0007669"/>
    <property type="project" value="TreeGrafter"/>
</dbReference>
<keyword evidence="4" id="KW-1185">Reference proteome</keyword>
<feature type="region of interest" description="Disordered" evidence="2">
    <location>
        <begin position="2086"/>
        <end position="2105"/>
    </location>
</feature>
<dbReference type="Pfam" id="PF15392">
    <property type="entry name" value="Joubert"/>
    <property type="match status" value="1"/>
</dbReference>
<organism evidence="3 4">
    <name type="scientific">Rousettus aegyptiacus</name>
    <name type="common">Egyptian fruit bat</name>
    <name type="synonym">Pteropus aegyptiacus</name>
    <dbReference type="NCBI Taxonomy" id="9407"/>
    <lineage>
        <taxon>Eukaryota</taxon>
        <taxon>Metazoa</taxon>
        <taxon>Chordata</taxon>
        <taxon>Craniata</taxon>
        <taxon>Vertebrata</taxon>
        <taxon>Euteleostomi</taxon>
        <taxon>Mammalia</taxon>
        <taxon>Eutheria</taxon>
        <taxon>Laurasiatheria</taxon>
        <taxon>Chiroptera</taxon>
        <taxon>Yinpterochiroptera</taxon>
        <taxon>Pteropodoidea</taxon>
        <taxon>Pteropodidae</taxon>
        <taxon>Rousettinae</taxon>
        <taxon>Rousettus</taxon>
    </lineage>
</organism>
<feature type="compositionally biased region" description="Basic and acidic residues" evidence="2">
    <location>
        <begin position="2465"/>
        <end position="2476"/>
    </location>
</feature>
<sequence length="3193" mass="360129">MEIRLEVLTSTSIKQKKPWPRVSWLGQENEAVFLLDGKFINEINLLSGRTKKKIPSLQPLLKDVIVLTTSSNDAWLAGVLTTGELFLWNKDQDCLKTIQATEKPKEMIQAAIASGLRLYLYVSGNGKRVLLITLSGYIFLWEYLEFKNILTSKHPSLMGQWSQIIPKESAHLPSAEDKEAVVHAVFIKNELFGDCCLCSFTFYSEEHLKLTFLAIRWHENVFTPISSLPYCVHWAQQDCLLNSLIPKCESVKSRGALISAFSRDGLTLAVTLNQKDPKATQVLFINTLNFVTLCGSLKGCSNKNPVVPATLIRSYWVGDISWTHDSLFLACMLKRGSLVLLTCQGELLTLITFGCSVEFGPAEFIPLHPLITYRPQQFTFQDSNNSVDSSASDSDPMRQRFSVKAHSRLPYLIISDGYMVTTLRFHDNLSPSVLMRSLLLDSTQRLEKTYQSVLLSKPKGKGLNLRSLDSLRSSLLKHQGNESSADSSVPRFLQVEETIKLSEKTTDLQDFEAEETNEGIQCPNNLFSFRNQKSDPLFSSAKEGKLEFASMFDTLHAKDNTEETDRTVTELHSIQKNLLAAWTIGISKSVTERNSMLNYTVVCITHFFYILQFIKCPFPKLDLFLSTSPRYNVWVLCIFQLFHQFLTIQYWDMRYKQDVGHLVKLTSNTITLLLTQQQRGHLFSERLLACFHLLRMVADNLNGIYNLHPEVISASTDGSRTTNQDSLVVPIFQIFQDSGSQANWSWNSSFKIRPQGVNLVQQPGHRLIVLWRVLYEKTLWYQTQLSQRVPEGDQQLTEKMTHEASTVKSLLCHIQANLQTVEVCLNKTLELKSINGEECFLLGSYEKSVQLWKKALQETQENGGRRTCFLQIRYYLSLLYCHLYSYNLNDAQGLCDHLVREVLRWSHLPVKENEDSSAPEKPPGEFGMTGDIHPEAAVRVIRSMARFMAAYFTNELLCILPPHNVNVLPPLHIKTEQSLRFIPLQHSKVASVVREQHLSNVWTVEYALELLFIGGLVPEAVWLTHKLGDWKTSVSIGLAFQLFCKLDSSCTRSKKKGQNLPLNMTPAQIFQEKLQFFLGQPASLESKNEMGAKYKQFTDPIEEEDANLLFGSVQEVLKAAVMADADILSETFQLLINSAKDFSKRLWGLVPVGLYLPAPPLYCPQPAILSEEDGDDLFLKTEKDNRQKVSGILQRILLLFRAAQCSFPVAQWYILQLRWARKVMQKIRMKGSLPSLSPFPQSLLNYCKGGVAFFRPGATGDHKLDEVSIKAIGCFRELCALCWMLHIRDKLSYSCRQYQKARENVEGKKDLEVEFDSCMVEHCLSAVEWACRMLPFSRFSNIEELIQDLILSLIGELPPIRKVAEIFVKAFPNPEDIRVPLREKYHSLQQRLRHCVVKGPQTEEMMSVIMHSVHKVRVKALKRVQRNIGSFEMNIWEPIEEEKPTEVPGSDRFSLGTSLSRSTLTELGSSVVHSDADTADTFSEALSVEETNRVHFYQRNSANHMELALIGKPNDKKKICNQKENPKRKEDHEKLLQNAPPIIGVWEFEREDDEYIKFLDLFLSYVLERDLLASKGPGIPFLTSFSGHLREHELNSLLFDVHTTLKRRQGKTKSQNVFRAGSCFVVAPEFNESEKSESQALSASVLVNQRIRPFLENPLNEVNKNEGKSGLFGLKQKSIYRTQDDSAEKPPIQRLSNHSFWTPKSVKTRRCIFKTVQCNDVNPQEDLPLALDGTFGSIRRLLEWMIRWSDRRLLCDANLTESSCEYSPVIRVKTSTAAILTSLWLLEQPYFATYNAKTAIIKVQENHYTQSQSGPNVKSDCKTDVGCSVAVSTQGGPEERNDQNEHCQSTLIRMPTEAEDPEIKETNNEIISVTGDTEKERIGIDEDLLEVETFTQEEVNTYLSVYEEDAKEPVESLKSPSIAVDMQTLPQHSEEHSTEGVQCPREPLETYMEQKSTGQKGMSEDFSSPEHALPHSFCVDTSSEVSSAQISAFKDKSSSVPPLVSNGVDVASQTPLPAPQQTQRNEPRVRLPDSSDSVRQMLEDEMFKLVQLQQINFMSLMQIVGSSFANLPDIHHLLQQSQTMHLARSQVSNPARGSSVEDARRNVKERFFINPQSMGGEHTREPGKNGPHCPTGIVQPDQNSNGKSQNVPHGSVPCQLAGQPQNGGLPPASQSLPTTSLSSAPAANTHLYLLSLSSAIPKTPRLIPAAKAFRPGDGFPLLQFQPKHEFKPLSFHTERVPQVPFRPPPQPREAWGSSDSSHPPLPQRGVHTTSASHLNLSQYNTEAIKKAVEQKKWEKTVNTEIPKHMNSDQYMGQENLTPQQDSSIFMKPEKLFNVKPGPLEISSQNSYGLPLLHLQLKPPNVFSSVSRASVTVPSIPVSTVAEERKSPKLLLLHSCLSQENMYKTPQLIPLENLIAFKQSQQKLTHLFERGDSELHQLLKVKIEPSEVRQGKDSKKRQRRRAEKELQEKGSEKLKRKPSVTFQPEDAIINDDDSEIVMKPKEQHEHHGSQPLDDFEIPFEMLKDDVTTSAGLHFMASVRKKAVGCQDASTNTDPECEPLNVPQQLALGACRKLKLSTEISEKPLSPSASDEVLNLELPVREEPSDDIIRQHLEVPSSAELHYMATSVTSAVPLHNFKSQDMPKPEFQVKEQSSKSDAAEDYRLPADLLQELLQDVSATRPAPSSAACHLKHLTAKLQEIDEQLLAIQNVAENIEQDFPRRGMLDQHYKVETVDHIELSPGPESEKTLASKTISIPKEGSGLVHFLTHMNKEDQSDKEQTVEAEFSVTETLSSQKTCVFPSADSAVSLSSDQNATVPGVNNSDELFESVSVDPLQMTGLTDIADIIDDLITKDGVSSEELGLTEQQARRISRIQHSSGRCLQRTEKERREIQVWMKRKRKERMAEYLNQLAEKRGQEHDPFCPRSNPFYMTSREIRLRQKMKQEKDRLLLSDHYSRRISQAYSLMNELLSESVQLPATAHKALPEKRRTAQISRRQRSLSPRGENRHGHDFPLNRPGKVRCLSKPSYIPKGKPVGQPQGSPWPRGTATFTVQKRAAGARVAVRKAAQCPAAFQKGSPVPCHGLQHTKRHESVGLAPQTREVCIEYEREETVVSPWTLPADIHKILHETHNSLLQDLSQTEEESAPPLGADGTDSVSESTGSILSKLDWNAIEDMVTGVEDESLSAQWALGL</sequence>
<feature type="region of interest" description="Disordered" evidence="2">
    <location>
        <begin position="2110"/>
        <end position="2182"/>
    </location>
</feature>
<feature type="region of interest" description="Disordered" evidence="2">
    <location>
        <begin position="2449"/>
        <end position="2495"/>
    </location>
</feature>
<feature type="region of interest" description="Disordered" evidence="2">
    <location>
        <begin position="3137"/>
        <end position="3160"/>
    </location>
</feature>
<feature type="region of interest" description="Disordered" evidence="2">
    <location>
        <begin position="2981"/>
        <end position="3018"/>
    </location>
</feature>
<protein>
    <submittedName>
        <fullName evidence="3">Ciliogenesis and planar polarity effector 1</fullName>
    </submittedName>
</protein>
<feature type="coiled-coil region" evidence="1">
    <location>
        <begin position="2692"/>
        <end position="2719"/>
    </location>
</feature>
<feature type="region of interest" description="Disordered" evidence="2">
    <location>
        <begin position="1952"/>
        <end position="1975"/>
    </location>
</feature>
<dbReference type="InterPro" id="IPR028236">
    <property type="entry name" value="CPLANE1"/>
</dbReference>
<dbReference type="GO" id="GO:0060271">
    <property type="term" value="P:cilium assembly"/>
    <property type="evidence" value="ECO:0007669"/>
    <property type="project" value="TreeGrafter"/>
</dbReference>
<dbReference type="Proteomes" id="UP000593571">
    <property type="component" value="Unassembled WGS sequence"/>
</dbReference>
<evidence type="ECO:0000256" key="1">
    <source>
        <dbReference type="SAM" id="Coils"/>
    </source>
</evidence>
<name>A0A7J8EXJ9_ROUAE</name>
<reference evidence="3 4" key="1">
    <citation type="journal article" date="2020" name="Nature">
        <title>Six reference-quality genomes reveal evolution of bat adaptations.</title>
        <authorList>
            <person name="Jebb D."/>
            <person name="Huang Z."/>
            <person name="Pippel M."/>
            <person name="Hughes G.M."/>
            <person name="Lavrichenko K."/>
            <person name="Devanna P."/>
            <person name="Winkler S."/>
            <person name="Jermiin L.S."/>
            <person name="Skirmuntt E.C."/>
            <person name="Katzourakis A."/>
            <person name="Burkitt-Gray L."/>
            <person name="Ray D.A."/>
            <person name="Sullivan K.A.M."/>
            <person name="Roscito J.G."/>
            <person name="Kirilenko B.M."/>
            <person name="Davalos L.M."/>
            <person name="Corthals A.P."/>
            <person name="Power M.L."/>
            <person name="Jones G."/>
            <person name="Ransome R.D."/>
            <person name="Dechmann D.K.N."/>
            <person name="Locatelli A.G."/>
            <person name="Puechmaille S.J."/>
            <person name="Fedrigo O."/>
            <person name="Jarvis E.D."/>
            <person name="Hiller M."/>
            <person name="Vernes S.C."/>
            <person name="Myers E.W."/>
            <person name="Teeling E.C."/>
        </authorList>
    </citation>
    <scope>NUCLEOTIDE SEQUENCE [LARGE SCALE GENOMIC DNA]</scope>
    <source>
        <strain evidence="3">MRouAeg1</strain>
        <tissue evidence="3">Muscle</tissue>
    </source>
</reference>
<dbReference type="SUPFAM" id="SSF69322">
    <property type="entry name" value="Tricorn protease domain 2"/>
    <property type="match status" value="1"/>
</dbReference>
<evidence type="ECO:0000256" key="2">
    <source>
        <dbReference type="SAM" id="MobiDB-lite"/>
    </source>
</evidence>
<feature type="compositionally biased region" description="Basic and acidic residues" evidence="2">
    <location>
        <begin position="3005"/>
        <end position="3014"/>
    </location>
</feature>
<evidence type="ECO:0000313" key="3">
    <source>
        <dbReference type="EMBL" id="KAF6440238.1"/>
    </source>
</evidence>
<dbReference type="PANTHER" id="PTHR14492">
    <property type="entry name" value="JBTS17"/>
    <property type="match status" value="1"/>
</dbReference>
<feature type="compositionally biased region" description="Polar residues" evidence="2">
    <location>
        <begin position="2011"/>
        <end position="2024"/>
    </location>
</feature>
<accession>A0A7J8EXJ9</accession>
<feature type="compositionally biased region" description="Polar residues" evidence="2">
    <location>
        <begin position="2140"/>
        <end position="2152"/>
    </location>
</feature>
<proteinExistence type="predicted"/>
<evidence type="ECO:0000313" key="4">
    <source>
        <dbReference type="Proteomes" id="UP000593571"/>
    </source>
</evidence>
<feature type="region of interest" description="Disordered" evidence="2">
    <location>
        <begin position="2238"/>
        <end position="2278"/>
    </location>
</feature>
<gene>
    <name evidence="3" type="ORF">HJG63_003269</name>
</gene>
<dbReference type="PANTHER" id="PTHR14492:SF4">
    <property type="entry name" value="CILIOGENESIS AND PLANAR POLARITY EFFECTOR 1"/>
    <property type="match status" value="1"/>
</dbReference>
<feature type="compositionally biased region" description="Polar residues" evidence="2">
    <location>
        <begin position="2162"/>
        <end position="2182"/>
    </location>
</feature>
<feature type="compositionally biased region" description="Polar residues" evidence="2">
    <location>
        <begin position="2086"/>
        <end position="2096"/>
    </location>
</feature>
<comment type="caution">
    <text evidence="3">The sequence shown here is derived from an EMBL/GenBank/DDBJ whole genome shotgun (WGS) entry which is preliminary data.</text>
</comment>
<dbReference type="EMBL" id="JACASE010000008">
    <property type="protein sequence ID" value="KAF6440238.1"/>
    <property type="molecule type" value="Genomic_DNA"/>
</dbReference>
<feature type="region of interest" description="Disordered" evidence="2">
    <location>
        <begin position="1996"/>
        <end position="2033"/>
    </location>
</feature>
<keyword evidence="1" id="KW-0175">Coiled coil</keyword>